<accession>A0A7X2HBN4</accession>
<dbReference type="Pfam" id="PF00975">
    <property type="entry name" value="Thioesterase"/>
    <property type="match status" value="1"/>
</dbReference>
<dbReference type="GO" id="GO:0008610">
    <property type="term" value="P:lipid biosynthetic process"/>
    <property type="evidence" value="ECO:0007669"/>
    <property type="project" value="TreeGrafter"/>
</dbReference>
<proteinExistence type="inferred from homology"/>
<dbReference type="InterPro" id="IPR001031">
    <property type="entry name" value="Thioesterase"/>
</dbReference>
<evidence type="ECO:0000313" key="3">
    <source>
        <dbReference type="EMBL" id="MRN57050.1"/>
    </source>
</evidence>
<organism evidence="3 4">
    <name type="scientific">Paenibacillus monticola</name>
    <dbReference type="NCBI Taxonomy" id="2666075"/>
    <lineage>
        <taxon>Bacteria</taxon>
        <taxon>Bacillati</taxon>
        <taxon>Bacillota</taxon>
        <taxon>Bacilli</taxon>
        <taxon>Bacillales</taxon>
        <taxon>Paenibacillaceae</taxon>
        <taxon>Paenibacillus</taxon>
    </lineage>
</organism>
<dbReference type="Gene3D" id="3.40.50.1820">
    <property type="entry name" value="alpha/beta hydrolase"/>
    <property type="match status" value="1"/>
</dbReference>
<dbReference type="InterPro" id="IPR012223">
    <property type="entry name" value="TEII"/>
</dbReference>
<dbReference type="EMBL" id="WJXB01000019">
    <property type="protein sequence ID" value="MRN57050.1"/>
    <property type="molecule type" value="Genomic_DNA"/>
</dbReference>
<evidence type="ECO:0000313" key="4">
    <source>
        <dbReference type="Proteomes" id="UP000463051"/>
    </source>
</evidence>
<sequence>MKSVNLFCFPFAGGSSIAYFPWKRYLHPAIKLQSVELAGRGARCKMPFYIDFKEAIDDIYEQVCPLLEERPYVMFGHSMGALLVYALIERIRNKGGPFPKHLFFSGRYPPHIRKESFEKYQSDDELIQRILRFGGTPKELFEVPELAEMYLEIFRADFHLIDTYIHIDHSQYEFDISVLTGREDLDVTREDIESWKCYTSHSCHLNTFEGGHFYLKDRIQDVVGYINKISTDVC</sequence>
<name>A0A7X2HBN4_9BACL</name>
<keyword evidence="4" id="KW-1185">Reference proteome</keyword>
<dbReference type="InterPro" id="IPR029058">
    <property type="entry name" value="AB_hydrolase_fold"/>
</dbReference>
<feature type="domain" description="Thioesterase" evidence="2">
    <location>
        <begin position="6"/>
        <end position="228"/>
    </location>
</feature>
<dbReference type="PANTHER" id="PTHR11487:SF0">
    <property type="entry name" value="S-ACYL FATTY ACID SYNTHASE THIOESTERASE, MEDIUM CHAIN"/>
    <property type="match status" value="1"/>
</dbReference>
<evidence type="ECO:0000256" key="1">
    <source>
        <dbReference type="ARBA" id="ARBA00007169"/>
    </source>
</evidence>
<dbReference type="Proteomes" id="UP000463051">
    <property type="component" value="Unassembled WGS sequence"/>
</dbReference>
<dbReference type="RefSeq" id="WP_154122548.1">
    <property type="nucleotide sequence ID" value="NZ_WJXB01000019.1"/>
</dbReference>
<dbReference type="AlphaFoldDB" id="A0A7X2HBN4"/>
<dbReference type="SUPFAM" id="SSF53474">
    <property type="entry name" value="alpha/beta-Hydrolases"/>
    <property type="match status" value="1"/>
</dbReference>
<comment type="caution">
    <text evidence="3">The sequence shown here is derived from an EMBL/GenBank/DDBJ whole genome shotgun (WGS) entry which is preliminary data.</text>
</comment>
<dbReference type="PANTHER" id="PTHR11487">
    <property type="entry name" value="THIOESTERASE"/>
    <property type="match status" value="1"/>
</dbReference>
<protein>
    <submittedName>
        <fullName evidence="3">Thioesterase</fullName>
    </submittedName>
</protein>
<reference evidence="3 4" key="1">
    <citation type="submission" date="2019-11" db="EMBL/GenBank/DDBJ databases">
        <title>Paenibacillus monticola sp. nov., a novel PGPR strain isolated from mountain sample in China.</title>
        <authorList>
            <person name="Zhao Q."/>
            <person name="Li H.-P."/>
            <person name="Zhang J.-L."/>
        </authorList>
    </citation>
    <scope>NUCLEOTIDE SEQUENCE [LARGE SCALE GENOMIC DNA]</scope>
    <source>
        <strain evidence="3 4">LC-T2</strain>
    </source>
</reference>
<evidence type="ECO:0000259" key="2">
    <source>
        <dbReference type="Pfam" id="PF00975"/>
    </source>
</evidence>
<comment type="similarity">
    <text evidence="1">Belongs to the thioesterase family.</text>
</comment>
<gene>
    <name evidence="3" type="ORF">GJB61_29365</name>
</gene>